<feature type="compositionally biased region" description="Basic and acidic residues" evidence="3">
    <location>
        <begin position="395"/>
        <end position="407"/>
    </location>
</feature>
<feature type="compositionally biased region" description="Basic and acidic residues" evidence="3">
    <location>
        <begin position="420"/>
        <end position="431"/>
    </location>
</feature>
<dbReference type="Gene3D" id="3.40.50.720">
    <property type="entry name" value="NAD(P)-binding Rossmann-like Domain"/>
    <property type="match status" value="1"/>
</dbReference>
<organism evidence="4 5">
    <name type="scientific">Rhodotorula mucilaginosa</name>
    <name type="common">Yeast</name>
    <name type="synonym">Rhodotorula rubra</name>
    <dbReference type="NCBI Taxonomy" id="5537"/>
    <lineage>
        <taxon>Eukaryota</taxon>
        <taxon>Fungi</taxon>
        <taxon>Dikarya</taxon>
        <taxon>Basidiomycota</taxon>
        <taxon>Pucciniomycotina</taxon>
        <taxon>Microbotryomycetes</taxon>
        <taxon>Sporidiobolales</taxon>
        <taxon>Sporidiobolaceae</taxon>
        <taxon>Rhodotorula</taxon>
    </lineage>
</organism>
<dbReference type="EMBL" id="PUHQ01000039">
    <property type="protein sequence ID" value="KAG0660955.1"/>
    <property type="molecule type" value="Genomic_DNA"/>
</dbReference>
<gene>
    <name evidence="4" type="primary">FMP52</name>
    <name evidence="4" type="ORF">C6P46_004228</name>
</gene>
<sequence>MSSHRMLILGGTGEVGRQAVAAALADARVSHVLSFGRRPPPVPADAPGHEKLQHTSLDFDALLAEVRQGYDGSEAKKLSGSDADSVVIALGTTRANAGSAEAFELIDREYVLAAAKAARVPEKTQTVVYVSSGGANSSSWFLYPKSKGLTEEGIAALDYSTTCIYRPGLLLAPGGRAERRIPEYLSTLVIPHLPMGKTHLSIPTPVVGRALVESALTAAKVGKEIDLKGHKATLVDNQTALALGDQKADVLDSLIRSNVVLNFASSSSLDHVQLKTGSEACRGSTSSFSLLLLRNFTPTRHRSFCRKWVQRAQNWQRVSDRLVHPGCLFPCDHLFASLDPIRSTMPTTAAPKNSPMPGPSLSGSSSNRQPPSSDVQYTQQSTVGHAASTASEMIGGRRQEHAGHKAGDLAAEEAGRRKREGAGKRIDETEP</sequence>
<reference evidence="4 5" key="1">
    <citation type="submission" date="2020-11" db="EMBL/GenBank/DDBJ databases">
        <title>Kefir isolates.</title>
        <authorList>
            <person name="Marcisauskas S."/>
            <person name="Kim Y."/>
            <person name="Blasche S."/>
        </authorList>
    </citation>
    <scope>NUCLEOTIDE SEQUENCE [LARGE SCALE GENOMIC DNA]</scope>
    <source>
        <strain evidence="4 5">KR</strain>
    </source>
</reference>
<evidence type="ECO:0000256" key="1">
    <source>
        <dbReference type="ARBA" id="ARBA00004450"/>
    </source>
</evidence>
<dbReference type="SUPFAM" id="SSF51735">
    <property type="entry name" value="NAD(P)-binding Rossmann-fold domains"/>
    <property type="match status" value="1"/>
</dbReference>
<proteinExistence type="inferred from homology"/>
<dbReference type="GO" id="GO:0005741">
    <property type="term" value="C:mitochondrial outer membrane"/>
    <property type="evidence" value="ECO:0007669"/>
    <property type="project" value="UniProtKB-SubCell"/>
</dbReference>
<feature type="region of interest" description="Disordered" evidence="3">
    <location>
        <begin position="345"/>
        <end position="431"/>
    </location>
</feature>
<evidence type="ECO:0000313" key="4">
    <source>
        <dbReference type="EMBL" id="KAG0660955.1"/>
    </source>
</evidence>
<accession>A0A9P6W074</accession>
<name>A0A9P6W074_RHOMI</name>
<dbReference type="AlphaFoldDB" id="A0A9P6W074"/>
<dbReference type="InterPro" id="IPR036291">
    <property type="entry name" value="NAD(P)-bd_dom_sf"/>
</dbReference>
<feature type="compositionally biased region" description="Low complexity" evidence="3">
    <location>
        <begin position="359"/>
        <end position="373"/>
    </location>
</feature>
<comment type="similarity">
    <text evidence="2">Belongs to the FMP52 family.</text>
</comment>
<evidence type="ECO:0000256" key="3">
    <source>
        <dbReference type="SAM" id="MobiDB-lite"/>
    </source>
</evidence>
<dbReference type="OrthoDB" id="430436at2759"/>
<keyword evidence="5" id="KW-1185">Reference proteome</keyword>
<evidence type="ECO:0000313" key="5">
    <source>
        <dbReference type="Proteomes" id="UP000777482"/>
    </source>
</evidence>
<dbReference type="PANTHER" id="PTHR14097:SF7">
    <property type="entry name" value="OXIDOREDUCTASE HTATIP2"/>
    <property type="match status" value="1"/>
</dbReference>
<dbReference type="PANTHER" id="PTHR14097">
    <property type="entry name" value="OXIDOREDUCTASE HTATIP2"/>
    <property type="match status" value="1"/>
</dbReference>
<comment type="caution">
    <text evidence="4">The sequence shown here is derived from an EMBL/GenBank/DDBJ whole genome shotgun (WGS) entry which is preliminary data.</text>
</comment>
<evidence type="ECO:0000256" key="2">
    <source>
        <dbReference type="ARBA" id="ARBA00006617"/>
    </source>
</evidence>
<dbReference type="GO" id="GO:0051170">
    <property type="term" value="P:import into nucleus"/>
    <property type="evidence" value="ECO:0007669"/>
    <property type="project" value="TreeGrafter"/>
</dbReference>
<protein>
    <submittedName>
        <fullName evidence="4">Protein fmp52, mitochondrial</fullName>
    </submittedName>
</protein>
<comment type="subcellular location">
    <subcellularLocation>
        <location evidence="1">Mitochondrion outer membrane</location>
        <topology evidence="1">Peripheral membrane protein</topology>
    </subcellularLocation>
</comment>
<feature type="compositionally biased region" description="Polar residues" evidence="3">
    <location>
        <begin position="374"/>
        <end position="391"/>
    </location>
</feature>
<dbReference type="Proteomes" id="UP000777482">
    <property type="component" value="Unassembled WGS sequence"/>
</dbReference>